<keyword evidence="1" id="KW-1133">Transmembrane helix</keyword>
<accession>A0ABD4EI64</accession>
<evidence type="ECO:0000313" key="2">
    <source>
        <dbReference type="EMBL" id="KXA39877.1"/>
    </source>
</evidence>
<feature type="transmembrane region" description="Helical" evidence="1">
    <location>
        <begin position="55"/>
        <end position="79"/>
    </location>
</feature>
<gene>
    <name evidence="2" type="ORF">HMPREF3225_00487</name>
</gene>
<dbReference type="Proteomes" id="UP000070063">
    <property type="component" value="Unassembled WGS sequence"/>
</dbReference>
<reference evidence="2 3" key="1">
    <citation type="submission" date="2016-01" db="EMBL/GenBank/DDBJ databases">
        <authorList>
            <person name="Mitreva M."/>
            <person name="Pepin K.H."/>
            <person name="Mihindukulasuriya K.A."/>
            <person name="Fulton R."/>
            <person name="Fronick C."/>
            <person name="O'Laughlin M."/>
            <person name="Miner T."/>
            <person name="Herter B."/>
            <person name="Rosa B.A."/>
            <person name="Cordes M."/>
            <person name="Tomlinson C."/>
            <person name="Wollam A."/>
            <person name="Palsikar V.B."/>
            <person name="Mardis E.R."/>
            <person name="Wilson R.K."/>
        </authorList>
    </citation>
    <scope>NUCLEOTIDE SEQUENCE [LARGE SCALE GENOMIC DNA]</scope>
    <source>
        <strain evidence="2 3">MJR7738</strain>
    </source>
</reference>
<comment type="caution">
    <text evidence="2">The sequence shown here is derived from an EMBL/GenBank/DDBJ whole genome shotgun (WGS) entry which is preliminary data.</text>
</comment>
<dbReference type="AlphaFoldDB" id="A0ABD4EI64"/>
<keyword evidence="1" id="KW-0472">Membrane</keyword>
<sequence>MLKGWFALLEKTGLANFSVLVEFLIEILFVEAPQLALSIGFLLESLFVGAPPQLAVLVEFLIEILFVEAPGLVLSSVLLKY</sequence>
<evidence type="ECO:0000313" key="3">
    <source>
        <dbReference type="Proteomes" id="UP000070063"/>
    </source>
</evidence>
<feature type="transmembrane region" description="Helical" evidence="1">
    <location>
        <begin position="20"/>
        <end position="43"/>
    </location>
</feature>
<keyword evidence="1" id="KW-0812">Transmembrane</keyword>
<dbReference type="EMBL" id="LRQI01000021">
    <property type="protein sequence ID" value="KXA39877.1"/>
    <property type="molecule type" value="Genomic_DNA"/>
</dbReference>
<name>A0ABD4EI64_STALU</name>
<evidence type="ECO:0000256" key="1">
    <source>
        <dbReference type="SAM" id="Phobius"/>
    </source>
</evidence>
<proteinExistence type="predicted"/>
<organism evidence="2 3">
    <name type="scientific">Staphylococcus lugdunensis</name>
    <dbReference type="NCBI Taxonomy" id="28035"/>
    <lineage>
        <taxon>Bacteria</taxon>
        <taxon>Bacillati</taxon>
        <taxon>Bacillota</taxon>
        <taxon>Bacilli</taxon>
        <taxon>Bacillales</taxon>
        <taxon>Staphylococcaceae</taxon>
        <taxon>Staphylococcus</taxon>
    </lineage>
</organism>
<protein>
    <submittedName>
        <fullName evidence="2">Uncharacterized protein</fullName>
    </submittedName>
</protein>